<accession>A0A371E5H7</accession>
<dbReference type="AlphaFoldDB" id="A0A371E5H7"/>
<evidence type="ECO:0000256" key="1">
    <source>
        <dbReference type="SAM" id="MobiDB-lite"/>
    </source>
</evidence>
<protein>
    <submittedName>
        <fullName evidence="2">Uncharacterized protein</fullName>
    </submittedName>
</protein>
<organism evidence="2 3">
    <name type="scientific">Mucuna pruriens</name>
    <name type="common">Velvet bean</name>
    <name type="synonym">Dolichos pruriens</name>
    <dbReference type="NCBI Taxonomy" id="157652"/>
    <lineage>
        <taxon>Eukaryota</taxon>
        <taxon>Viridiplantae</taxon>
        <taxon>Streptophyta</taxon>
        <taxon>Embryophyta</taxon>
        <taxon>Tracheophyta</taxon>
        <taxon>Spermatophyta</taxon>
        <taxon>Magnoliopsida</taxon>
        <taxon>eudicotyledons</taxon>
        <taxon>Gunneridae</taxon>
        <taxon>Pentapetalae</taxon>
        <taxon>rosids</taxon>
        <taxon>fabids</taxon>
        <taxon>Fabales</taxon>
        <taxon>Fabaceae</taxon>
        <taxon>Papilionoideae</taxon>
        <taxon>50 kb inversion clade</taxon>
        <taxon>NPAAA clade</taxon>
        <taxon>indigoferoid/millettioid clade</taxon>
        <taxon>Phaseoleae</taxon>
        <taxon>Mucuna</taxon>
    </lineage>
</organism>
<proteinExistence type="predicted"/>
<dbReference type="Proteomes" id="UP000257109">
    <property type="component" value="Unassembled WGS sequence"/>
</dbReference>
<feature type="region of interest" description="Disordered" evidence="1">
    <location>
        <begin position="126"/>
        <end position="147"/>
    </location>
</feature>
<feature type="non-terminal residue" evidence="2">
    <location>
        <position position="1"/>
    </location>
</feature>
<reference evidence="2" key="1">
    <citation type="submission" date="2018-05" db="EMBL/GenBank/DDBJ databases">
        <title>Draft genome of Mucuna pruriens seed.</title>
        <authorList>
            <person name="Nnadi N.E."/>
            <person name="Vos R."/>
            <person name="Hasami M.H."/>
            <person name="Devisetty U.K."/>
            <person name="Aguiy J.C."/>
        </authorList>
    </citation>
    <scope>NUCLEOTIDE SEQUENCE [LARGE SCALE GENOMIC DNA]</scope>
    <source>
        <strain evidence="2">JCA_2017</strain>
    </source>
</reference>
<name>A0A371E5H7_MUCPR</name>
<sequence length="168" mass="18631">MARFITIHMSVIHTFQLSAPKNSSLHPCMTTSSLRLFGCACYPHLRAYNLEKLDFHSRECVTQFPTKVISALPLMEDFVSKEVIFNKHKIPYSDLFPKELPFPSHSTTMSTPLVFPSLSLNSPSNTNSLSTTQAAHSSSSTSSSTKSSLFTDSITSFIQIIFTSCKQG</sequence>
<evidence type="ECO:0000313" key="2">
    <source>
        <dbReference type="EMBL" id="RDX61292.1"/>
    </source>
</evidence>
<comment type="caution">
    <text evidence="2">The sequence shown here is derived from an EMBL/GenBank/DDBJ whole genome shotgun (WGS) entry which is preliminary data.</text>
</comment>
<keyword evidence="3" id="KW-1185">Reference proteome</keyword>
<evidence type="ECO:0000313" key="3">
    <source>
        <dbReference type="Proteomes" id="UP000257109"/>
    </source>
</evidence>
<gene>
    <name evidence="2" type="ORF">CR513_60490</name>
</gene>
<dbReference type="EMBL" id="QJKJ01016225">
    <property type="protein sequence ID" value="RDX61292.1"/>
    <property type="molecule type" value="Genomic_DNA"/>
</dbReference>